<evidence type="ECO:0000256" key="9">
    <source>
        <dbReference type="ARBA" id="ARBA00023065"/>
    </source>
</evidence>
<evidence type="ECO:0000256" key="4">
    <source>
        <dbReference type="ARBA" id="ARBA00022452"/>
    </source>
</evidence>
<dbReference type="RefSeq" id="WP_283361806.1">
    <property type="nucleotide sequence ID" value="NZ_JASVEJ010000013.1"/>
</dbReference>
<dbReference type="Gene3D" id="3.10.560.10">
    <property type="entry name" value="Outer membrane lipoprotein wza domain like"/>
    <property type="match status" value="2"/>
</dbReference>
<keyword evidence="4" id="KW-1134">Transmembrane beta strand</keyword>
<evidence type="ECO:0000256" key="14">
    <source>
        <dbReference type="ARBA" id="ARBA00023288"/>
    </source>
</evidence>
<proteinExistence type="inferred from homology"/>
<dbReference type="Pfam" id="PF22461">
    <property type="entry name" value="SLBB_2"/>
    <property type="match status" value="1"/>
</dbReference>
<sequence>MLKRLSCLLTASAIPVWIAPSLLILGASGAGVASLSGPVRAQAVPDVGASPLDTSYLLGPGDQIEIIVFDYSEFTGRKVVLPDGTIALPLVGLVPIAGRTPAQVAQDLTARLGVWVRDPVVSVDLVKLRPVRVNVAGEVQRPGPLQLNNVPDITNIGNEFFELPTLSSALLKAGGITKNADIRAIQLVRAGVVGGTGTQTINLLDAVTSNASRDLLLRDGDSIFVPRLNSDEEFDRRLIARSSIAPLTVRVRVVGEVKIPGEKAVPPGSSLSSAIAIAGGPTPDAKLNEVSFIRVQEDGRVEEQRLDLSTLTDNFQIEEGDVIVVPTTRTATRLNTANRLSGPASAVMQFIQLIRLLLGGN</sequence>
<feature type="domain" description="Soluble ligand binding" evidence="16">
    <location>
        <begin position="250"/>
        <end position="301"/>
    </location>
</feature>
<keyword evidence="19" id="KW-1185">Reference proteome</keyword>
<dbReference type="PANTHER" id="PTHR33619:SF3">
    <property type="entry name" value="POLYSACCHARIDE EXPORT PROTEIN GFCE-RELATED"/>
    <property type="match status" value="1"/>
</dbReference>
<evidence type="ECO:0000313" key="18">
    <source>
        <dbReference type="EMBL" id="MDL5056503.1"/>
    </source>
</evidence>
<dbReference type="InterPro" id="IPR049712">
    <property type="entry name" value="Poly_export"/>
</dbReference>
<organism evidence="18 19">
    <name type="scientific">Geitlerinema calcuttense NRMC-F 0142</name>
    <dbReference type="NCBI Taxonomy" id="2922238"/>
    <lineage>
        <taxon>Bacteria</taxon>
        <taxon>Bacillati</taxon>
        <taxon>Cyanobacteriota</taxon>
        <taxon>Cyanophyceae</taxon>
        <taxon>Geitlerinematales</taxon>
        <taxon>Geitlerinemataceae</taxon>
        <taxon>Geitlerinema</taxon>
    </lineage>
</organism>
<dbReference type="Pfam" id="PF02563">
    <property type="entry name" value="Poly_export"/>
    <property type="match status" value="1"/>
</dbReference>
<keyword evidence="14" id="KW-0449">Lipoprotein</keyword>
<dbReference type="EMBL" id="JASVEJ010000013">
    <property type="protein sequence ID" value="MDL5056503.1"/>
    <property type="molecule type" value="Genomic_DNA"/>
</dbReference>
<evidence type="ECO:0000256" key="10">
    <source>
        <dbReference type="ARBA" id="ARBA00023114"/>
    </source>
</evidence>
<keyword evidence="8" id="KW-0625">Polysaccharide transport</keyword>
<evidence type="ECO:0000256" key="2">
    <source>
        <dbReference type="ARBA" id="ARBA00009450"/>
    </source>
</evidence>
<evidence type="ECO:0000256" key="5">
    <source>
        <dbReference type="ARBA" id="ARBA00022597"/>
    </source>
</evidence>
<comment type="similarity">
    <text evidence="2">Belongs to the BexD/CtrA/VexA family.</text>
</comment>
<feature type="domain" description="SLBB" evidence="17">
    <location>
        <begin position="132"/>
        <end position="225"/>
    </location>
</feature>
<keyword evidence="11" id="KW-0472">Membrane</keyword>
<comment type="caution">
    <text evidence="18">The sequence shown here is derived from an EMBL/GenBank/DDBJ whole genome shotgun (WGS) entry which is preliminary data.</text>
</comment>
<keyword evidence="10" id="KW-0626">Porin</keyword>
<evidence type="ECO:0000256" key="8">
    <source>
        <dbReference type="ARBA" id="ARBA00023047"/>
    </source>
</evidence>
<dbReference type="Gene3D" id="3.30.1950.10">
    <property type="entry name" value="wza like domain"/>
    <property type="match status" value="1"/>
</dbReference>
<comment type="subcellular location">
    <subcellularLocation>
        <location evidence="1">Cell outer membrane</location>
        <topology evidence="1">Multi-pass membrane protein</topology>
    </subcellularLocation>
</comment>
<protein>
    <submittedName>
        <fullName evidence="18">Polysaccharide biosynthesis/export family protein</fullName>
    </submittedName>
</protein>
<evidence type="ECO:0000259" key="15">
    <source>
        <dbReference type="Pfam" id="PF02563"/>
    </source>
</evidence>
<evidence type="ECO:0000256" key="12">
    <source>
        <dbReference type="ARBA" id="ARBA00023139"/>
    </source>
</evidence>
<dbReference type="PANTHER" id="PTHR33619">
    <property type="entry name" value="POLYSACCHARIDE EXPORT PROTEIN GFCE-RELATED"/>
    <property type="match status" value="1"/>
</dbReference>
<evidence type="ECO:0000256" key="7">
    <source>
        <dbReference type="ARBA" id="ARBA00022729"/>
    </source>
</evidence>
<keyword evidence="3" id="KW-0813">Transport</keyword>
<evidence type="ECO:0000256" key="13">
    <source>
        <dbReference type="ARBA" id="ARBA00023237"/>
    </source>
</evidence>
<dbReference type="InterPro" id="IPR003715">
    <property type="entry name" value="Poly_export_N"/>
</dbReference>
<dbReference type="InterPro" id="IPR054765">
    <property type="entry name" value="SLBB_dom"/>
</dbReference>
<keyword evidence="6" id="KW-0812">Transmembrane</keyword>
<dbReference type="InterPro" id="IPR019554">
    <property type="entry name" value="Soluble_ligand-bd"/>
</dbReference>
<keyword evidence="13" id="KW-0998">Cell outer membrane</keyword>
<dbReference type="Proteomes" id="UP001230986">
    <property type="component" value="Unassembled WGS sequence"/>
</dbReference>
<dbReference type="Pfam" id="PF10531">
    <property type="entry name" value="SLBB"/>
    <property type="match status" value="1"/>
</dbReference>
<evidence type="ECO:0000256" key="6">
    <source>
        <dbReference type="ARBA" id="ARBA00022692"/>
    </source>
</evidence>
<keyword evidence="12" id="KW-0564">Palmitate</keyword>
<gene>
    <name evidence="18" type="ORF">QQ055_03335</name>
</gene>
<evidence type="ECO:0000313" key="19">
    <source>
        <dbReference type="Proteomes" id="UP001230986"/>
    </source>
</evidence>
<accession>A0ABT7LWW7</accession>
<name>A0ABT7LWW7_9CYAN</name>
<keyword evidence="7" id="KW-0732">Signal</keyword>
<evidence type="ECO:0000259" key="17">
    <source>
        <dbReference type="Pfam" id="PF22461"/>
    </source>
</evidence>
<evidence type="ECO:0000256" key="3">
    <source>
        <dbReference type="ARBA" id="ARBA00022448"/>
    </source>
</evidence>
<reference evidence="18 19" key="1">
    <citation type="submission" date="2023-06" db="EMBL/GenBank/DDBJ databases">
        <title>Whole genome sequence of Oscillatoria calcuttensis NRMC-F 0142.</title>
        <authorList>
            <person name="Shakena Fathima T."/>
            <person name="Muralitharan G."/>
            <person name="Thajuddin N."/>
        </authorList>
    </citation>
    <scope>NUCLEOTIDE SEQUENCE [LARGE SCALE GENOMIC DNA]</scope>
    <source>
        <strain evidence="18 19">NRMC-F 0142</strain>
    </source>
</reference>
<keyword evidence="5" id="KW-0762">Sugar transport</keyword>
<keyword evidence="9" id="KW-0406">Ion transport</keyword>
<evidence type="ECO:0000259" key="16">
    <source>
        <dbReference type="Pfam" id="PF10531"/>
    </source>
</evidence>
<evidence type="ECO:0000256" key="1">
    <source>
        <dbReference type="ARBA" id="ARBA00004571"/>
    </source>
</evidence>
<feature type="domain" description="Polysaccharide export protein N-terminal" evidence="15">
    <location>
        <begin position="53"/>
        <end position="125"/>
    </location>
</feature>
<evidence type="ECO:0000256" key="11">
    <source>
        <dbReference type="ARBA" id="ARBA00023136"/>
    </source>
</evidence>